<evidence type="ECO:0000259" key="2">
    <source>
        <dbReference type="Pfam" id="PF13392"/>
    </source>
</evidence>
<dbReference type="InterPro" id="IPR010902">
    <property type="entry name" value="NUMOD4"/>
</dbReference>
<organism evidence="3">
    <name type="scientific">Enterococcus phage PMBT56</name>
    <dbReference type="NCBI Taxonomy" id="3229530"/>
    <lineage>
        <taxon>Viruses</taxon>
        <taxon>Duplodnaviria</taxon>
        <taxon>Heunggongvirae</taxon>
        <taxon>Uroviricota</taxon>
        <taxon>Caudoviricetes</taxon>
        <taxon>Saphexavirus</taxon>
    </lineage>
</organism>
<dbReference type="InterPro" id="IPR003615">
    <property type="entry name" value="HNH_nuc"/>
</dbReference>
<dbReference type="Pfam" id="PF07463">
    <property type="entry name" value="NUMOD4"/>
    <property type="match status" value="1"/>
</dbReference>
<dbReference type="Gene3D" id="3.90.75.20">
    <property type="match status" value="1"/>
</dbReference>
<feature type="domain" description="NUMOD4" evidence="1">
    <location>
        <begin position="89"/>
        <end position="130"/>
    </location>
</feature>
<protein>
    <recommendedName>
        <fullName evidence="4">HNH homing endonuclease</fullName>
    </recommendedName>
</protein>
<evidence type="ECO:0000313" key="3">
    <source>
        <dbReference type="EMBL" id="XDJ02143.1"/>
    </source>
</evidence>
<accession>A0AB39C6B8</accession>
<evidence type="ECO:0000259" key="1">
    <source>
        <dbReference type="Pfam" id="PF07463"/>
    </source>
</evidence>
<dbReference type="SMART" id="SM00497">
    <property type="entry name" value="IENR1"/>
    <property type="match status" value="1"/>
</dbReference>
<dbReference type="Pfam" id="PF13392">
    <property type="entry name" value="HNH_3"/>
    <property type="match status" value="1"/>
</dbReference>
<reference evidence="3" key="1">
    <citation type="submission" date="2024-06" db="EMBL/GenBank/DDBJ databases">
        <title>This phage originates from the Bacteriophage catalogue of the Bacteriophage Competence Centre, Department of Microbiology und Biotechnology, Max Rubner-Institut, Kiel, Germany.</title>
        <authorList>
            <person name="Sprotte S."/>
            <person name="Brinks E."/>
            <person name="Hille F."/>
        </authorList>
    </citation>
    <scope>NUCLEOTIDE SEQUENCE</scope>
</reference>
<dbReference type="GO" id="GO:0016788">
    <property type="term" value="F:hydrolase activity, acting on ester bonds"/>
    <property type="evidence" value="ECO:0007669"/>
    <property type="project" value="InterPro"/>
</dbReference>
<name>A0AB39C6B8_9CAUD</name>
<feature type="domain" description="HNH nuclease" evidence="2">
    <location>
        <begin position="138"/>
        <end position="181"/>
    </location>
</feature>
<dbReference type="SUPFAM" id="SSF54060">
    <property type="entry name" value="His-Me finger endonucleases"/>
    <property type="match status" value="1"/>
</dbReference>
<dbReference type="InterPro" id="IPR003647">
    <property type="entry name" value="Intron_nuc_1_rpt"/>
</dbReference>
<proteinExistence type="predicted"/>
<evidence type="ECO:0008006" key="4">
    <source>
        <dbReference type="Google" id="ProtNLM"/>
    </source>
</evidence>
<sequence>MPIEEDLGGFLVKLIKEVKSVDVETGLETVYRSAHAAAKDLGKDSTSVRNACAKNKVYAGHVWSYTGREFEKGSPLASKKPIKKYLEGEWKVVNGFPNYSITKTGKVVNNLTGKILKPFINDKGYAEIGLGDGNKKRLHRVLLSTYNPIEGWEELTVNHMDGNKLNNNLDNLEWLTHEDNLKHYYDNNKRILVFDDATGEVLEEVTRMEKASTKYGVPKGVIQELCDLYHEGIYAHENGYGFCRMEDFWLDG</sequence>
<dbReference type="InterPro" id="IPR044925">
    <property type="entry name" value="His-Me_finger_sf"/>
</dbReference>
<dbReference type="EMBL" id="PP944851">
    <property type="protein sequence ID" value="XDJ02143.1"/>
    <property type="molecule type" value="Genomic_DNA"/>
</dbReference>